<proteinExistence type="predicted"/>
<keyword evidence="1" id="KW-1133">Transmembrane helix</keyword>
<evidence type="ECO:0008006" key="5">
    <source>
        <dbReference type="Google" id="ProtNLM"/>
    </source>
</evidence>
<reference evidence="4" key="1">
    <citation type="journal article" date="2019" name="Int. J. Syst. Evol. Microbiol.">
        <title>The Global Catalogue of Microorganisms (GCM) 10K type strain sequencing project: providing services to taxonomists for standard genome sequencing and annotation.</title>
        <authorList>
            <consortium name="The Broad Institute Genomics Platform"/>
            <consortium name="The Broad Institute Genome Sequencing Center for Infectious Disease"/>
            <person name="Wu L."/>
            <person name="Ma J."/>
        </authorList>
    </citation>
    <scope>NUCLEOTIDE SEQUENCE [LARGE SCALE GENOMIC DNA]</scope>
    <source>
        <strain evidence="4">KACC 11588</strain>
    </source>
</reference>
<keyword evidence="1" id="KW-0812">Transmembrane</keyword>
<feature type="transmembrane region" description="Helical" evidence="1">
    <location>
        <begin position="29"/>
        <end position="49"/>
    </location>
</feature>
<sequence length="189" mass="18835">MRRLARAAPLLLLAGPARAHDLPQTFVEGLLFLPGVLVLPLLSAGLMVAVAGRARLLPSAALAVPLGLAAAPLLGLNADLLALGGGLACALLAASGLPLARRGHGVLALATALLAGAAATYGAGWRAMEPPALLALALAAALLLALPLAIRWTLARWPGPVRLALRVAGAWLAAISALALALTFAGPLP</sequence>
<feature type="transmembrane region" description="Helical" evidence="1">
    <location>
        <begin position="131"/>
        <end position="151"/>
    </location>
</feature>
<feature type="transmembrane region" description="Helical" evidence="1">
    <location>
        <begin position="106"/>
        <end position="125"/>
    </location>
</feature>
<protein>
    <recommendedName>
        <fullName evidence="5">HupE/UreJ family protein</fullName>
    </recommendedName>
</protein>
<keyword evidence="4" id="KW-1185">Reference proteome</keyword>
<name>A0ABW0SFZ3_9RHOB</name>
<accession>A0ABW0SFZ3</accession>
<evidence type="ECO:0000256" key="2">
    <source>
        <dbReference type="SAM" id="SignalP"/>
    </source>
</evidence>
<feature type="transmembrane region" description="Helical" evidence="1">
    <location>
        <begin position="80"/>
        <end position="99"/>
    </location>
</feature>
<evidence type="ECO:0000256" key="1">
    <source>
        <dbReference type="SAM" id="Phobius"/>
    </source>
</evidence>
<feature type="transmembrane region" description="Helical" evidence="1">
    <location>
        <begin position="163"/>
        <end position="185"/>
    </location>
</feature>
<evidence type="ECO:0000313" key="4">
    <source>
        <dbReference type="Proteomes" id="UP001596056"/>
    </source>
</evidence>
<feature type="transmembrane region" description="Helical" evidence="1">
    <location>
        <begin position="56"/>
        <end position="74"/>
    </location>
</feature>
<gene>
    <name evidence="3" type="ORF">ACFPOC_14995</name>
</gene>
<feature type="signal peptide" evidence="2">
    <location>
        <begin position="1"/>
        <end position="19"/>
    </location>
</feature>
<feature type="chain" id="PRO_5045417735" description="HupE/UreJ family protein" evidence="2">
    <location>
        <begin position="20"/>
        <end position="189"/>
    </location>
</feature>
<dbReference type="EMBL" id="JBHSNA010000018">
    <property type="protein sequence ID" value="MFC5567717.1"/>
    <property type="molecule type" value="Genomic_DNA"/>
</dbReference>
<dbReference type="Proteomes" id="UP001596056">
    <property type="component" value="Unassembled WGS sequence"/>
</dbReference>
<organism evidence="3 4">
    <name type="scientific">Rubellimicrobium aerolatum</name>
    <dbReference type="NCBI Taxonomy" id="490979"/>
    <lineage>
        <taxon>Bacteria</taxon>
        <taxon>Pseudomonadati</taxon>
        <taxon>Pseudomonadota</taxon>
        <taxon>Alphaproteobacteria</taxon>
        <taxon>Rhodobacterales</taxon>
        <taxon>Roseobacteraceae</taxon>
        <taxon>Rubellimicrobium</taxon>
    </lineage>
</organism>
<keyword evidence="2" id="KW-0732">Signal</keyword>
<comment type="caution">
    <text evidence="3">The sequence shown here is derived from an EMBL/GenBank/DDBJ whole genome shotgun (WGS) entry which is preliminary data.</text>
</comment>
<keyword evidence="1" id="KW-0472">Membrane</keyword>
<dbReference type="RefSeq" id="WP_209842607.1">
    <property type="nucleotide sequence ID" value="NZ_JAGGJP010000017.1"/>
</dbReference>
<evidence type="ECO:0000313" key="3">
    <source>
        <dbReference type="EMBL" id="MFC5567717.1"/>
    </source>
</evidence>